<dbReference type="Proteomes" id="UP000683360">
    <property type="component" value="Unassembled WGS sequence"/>
</dbReference>
<keyword evidence="1" id="KW-0862">Zinc</keyword>
<keyword evidence="4" id="KW-1185">Reference proteome</keyword>
<evidence type="ECO:0000259" key="2">
    <source>
        <dbReference type="PROSITE" id="PS50119"/>
    </source>
</evidence>
<dbReference type="EMBL" id="CAJPWZ010000309">
    <property type="protein sequence ID" value="CAG2190005.1"/>
    <property type="molecule type" value="Genomic_DNA"/>
</dbReference>
<gene>
    <name evidence="3" type="ORF">MEDL_5345</name>
</gene>
<evidence type="ECO:0000313" key="3">
    <source>
        <dbReference type="EMBL" id="CAG2190005.1"/>
    </source>
</evidence>
<evidence type="ECO:0000256" key="1">
    <source>
        <dbReference type="PROSITE-ProRule" id="PRU00024"/>
    </source>
</evidence>
<name>A0A8S3Q6N8_MYTED</name>
<organism evidence="3 4">
    <name type="scientific">Mytilus edulis</name>
    <name type="common">Blue mussel</name>
    <dbReference type="NCBI Taxonomy" id="6550"/>
    <lineage>
        <taxon>Eukaryota</taxon>
        <taxon>Metazoa</taxon>
        <taxon>Spiralia</taxon>
        <taxon>Lophotrochozoa</taxon>
        <taxon>Mollusca</taxon>
        <taxon>Bivalvia</taxon>
        <taxon>Autobranchia</taxon>
        <taxon>Pteriomorphia</taxon>
        <taxon>Mytilida</taxon>
        <taxon>Mytiloidea</taxon>
        <taxon>Mytilidae</taxon>
        <taxon>Mytilinae</taxon>
        <taxon>Mytilus</taxon>
    </lineage>
</organism>
<evidence type="ECO:0000313" key="4">
    <source>
        <dbReference type="Proteomes" id="UP000683360"/>
    </source>
</evidence>
<reference evidence="3" key="1">
    <citation type="submission" date="2021-03" db="EMBL/GenBank/DDBJ databases">
        <authorList>
            <person name="Bekaert M."/>
        </authorList>
    </citation>
    <scope>NUCLEOTIDE SEQUENCE</scope>
</reference>
<dbReference type="PROSITE" id="PS50119">
    <property type="entry name" value="ZF_BBOX"/>
    <property type="match status" value="1"/>
</dbReference>
<dbReference type="Pfam" id="PF00643">
    <property type="entry name" value="zf-B_box"/>
    <property type="match status" value="1"/>
</dbReference>
<keyword evidence="1" id="KW-0479">Metal-binding</keyword>
<dbReference type="AlphaFoldDB" id="A0A8S3Q6N8"/>
<dbReference type="InterPro" id="IPR000315">
    <property type="entry name" value="Znf_B-box"/>
</dbReference>
<dbReference type="Gene3D" id="3.30.160.60">
    <property type="entry name" value="Classic Zinc Finger"/>
    <property type="match status" value="1"/>
</dbReference>
<dbReference type="GO" id="GO:0008270">
    <property type="term" value="F:zinc ion binding"/>
    <property type="evidence" value="ECO:0007669"/>
    <property type="project" value="UniProtKB-KW"/>
</dbReference>
<accession>A0A8S3Q6N8</accession>
<protein>
    <recommendedName>
        <fullName evidence="2">B box-type domain-containing protein</fullName>
    </recommendedName>
</protein>
<sequence>MDFTSIKCNEHSGQFSCLFCKKCDSLVCPTCVSKVHKKHANDLIEINEAYEMKIDKIDLLKKGQNQLENGKASMTTKKDQLSRLKTTENSKHMKVRQDIFSHQKTLKTIIDNYFEQLGRELDRTSKSVLQHTEHHLSLIVGSIQDVENKNGELKNYISITDASKFFQNIRKLEKSIAVPTVQTPNTYDSIPKFIPGEIMQSDVGVYYKVMPNNQRSDVLIRLLIKPFKLIYQ</sequence>
<comment type="caution">
    <text evidence="3">The sequence shown here is derived from an EMBL/GenBank/DDBJ whole genome shotgun (WGS) entry which is preliminary data.</text>
</comment>
<dbReference type="OrthoDB" id="9049620at2759"/>
<proteinExistence type="predicted"/>
<dbReference type="SUPFAM" id="SSF57845">
    <property type="entry name" value="B-box zinc-binding domain"/>
    <property type="match status" value="1"/>
</dbReference>
<keyword evidence="1" id="KW-0863">Zinc-finger</keyword>
<feature type="domain" description="B box-type" evidence="2">
    <location>
        <begin position="3"/>
        <end position="39"/>
    </location>
</feature>